<comment type="similarity">
    <text evidence="2 6">Belongs to the transposase mutator family.</text>
</comment>
<evidence type="ECO:0000256" key="1">
    <source>
        <dbReference type="ARBA" id="ARBA00002190"/>
    </source>
</evidence>
<evidence type="ECO:0000313" key="7">
    <source>
        <dbReference type="EMBL" id="PIW97335.1"/>
    </source>
</evidence>
<comment type="caution">
    <text evidence="7">The sequence shown here is derived from an EMBL/GenBank/DDBJ whole genome shotgun (WGS) entry which is preliminary data.</text>
</comment>
<protein>
    <recommendedName>
        <fullName evidence="6">Mutator family transposase</fullName>
    </recommendedName>
</protein>
<reference evidence="8" key="1">
    <citation type="submission" date="2017-09" db="EMBL/GenBank/DDBJ databases">
        <title>Depth-based differentiation of microbial function through sediment-hosted aquifers and enrichment of novel symbionts in the deep terrestrial subsurface.</title>
        <authorList>
            <person name="Probst A.J."/>
            <person name="Ladd B."/>
            <person name="Jarett J.K."/>
            <person name="Geller-Mcgrath D.E."/>
            <person name="Sieber C.M.K."/>
            <person name="Emerson J.B."/>
            <person name="Anantharaman K."/>
            <person name="Thomas B.C."/>
            <person name="Malmstrom R."/>
            <person name="Stieglmeier M."/>
            <person name="Klingl A."/>
            <person name="Woyke T."/>
            <person name="Ryan C.M."/>
            <person name="Banfield J.F."/>
        </authorList>
    </citation>
    <scope>NUCLEOTIDE SEQUENCE [LARGE SCALE GENOMIC DNA]</scope>
</reference>
<proteinExistence type="inferred from homology"/>
<comment type="function">
    <text evidence="1 6">Required for the transposition of the insertion element.</text>
</comment>
<accession>A0A2M7IPZ5</accession>
<dbReference type="Proteomes" id="UP000230837">
    <property type="component" value="Unassembled WGS sequence"/>
</dbReference>
<sequence>MYDCWMKNNPKCPKCKNKSQKRGVRKGKIRYQCQTCKHWFRVNRSQEKVSSKQLLIQHLTGISFRNLADIHECSVGNAYNQVKKGLKELPLCIDVTRWYCEKFQGILLVDGKYVKVKKHDRKIPVIYGVDYKTHDIPHFRLSKTDDYLNCKRFFESLKLTDYSLQALVCDDNKNIYNAAKYVFPNVVIQLCHVHFLRNMKALLDLENNQYHQIFFPVLTKLLIEKRSKVDFEKKASNLMKNFSNDEVCVGILIELSRKQPLLQGYLQHKGTPTTTNLIESMNSHLEARVRPLKGFQSFKHADLWLNGYFLRRRTKKWTDCSGKFRRLNGKTSLEITKKPGIDLPGFF</sequence>
<name>A0A2M7IPZ5_9BACT</name>
<evidence type="ECO:0000256" key="6">
    <source>
        <dbReference type="RuleBase" id="RU365089"/>
    </source>
</evidence>
<dbReference type="EMBL" id="PFHR01000007">
    <property type="protein sequence ID" value="PIW97335.1"/>
    <property type="molecule type" value="Genomic_DNA"/>
</dbReference>
<dbReference type="PANTHER" id="PTHR33217">
    <property type="entry name" value="TRANSPOSASE FOR INSERTION SEQUENCE ELEMENT IS1081"/>
    <property type="match status" value="1"/>
</dbReference>
<organism evidence="7 8">
    <name type="scientific">Candidatus Kaiserbacteria bacterium CG_4_8_14_3_um_filter_38_9</name>
    <dbReference type="NCBI Taxonomy" id="1974599"/>
    <lineage>
        <taxon>Bacteria</taxon>
        <taxon>Candidatus Kaiseribacteriota</taxon>
    </lineage>
</organism>
<evidence type="ECO:0000256" key="2">
    <source>
        <dbReference type="ARBA" id="ARBA00010961"/>
    </source>
</evidence>
<keyword evidence="6" id="KW-0814">Transposable element</keyword>
<evidence type="ECO:0000256" key="4">
    <source>
        <dbReference type="ARBA" id="ARBA00023125"/>
    </source>
</evidence>
<keyword evidence="5 6" id="KW-0233">DNA recombination</keyword>
<dbReference type="InterPro" id="IPR001207">
    <property type="entry name" value="Transposase_mutator"/>
</dbReference>
<dbReference type="GO" id="GO:0003677">
    <property type="term" value="F:DNA binding"/>
    <property type="evidence" value="ECO:0007669"/>
    <property type="project" value="UniProtKB-UniRule"/>
</dbReference>
<keyword evidence="4 6" id="KW-0238">DNA-binding</keyword>
<dbReference type="PANTHER" id="PTHR33217:SF7">
    <property type="entry name" value="TRANSPOSASE FOR INSERTION SEQUENCE ELEMENT IS1081"/>
    <property type="match status" value="1"/>
</dbReference>
<keyword evidence="3 6" id="KW-0815">Transposition</keyword>
<evidence type="ECO:0000313" key="8">
    <source>
        <dbReference type="Proteomes" id="UP000230837"/>
    </source>
</evidence>
<dbReference type="GO" id="GO:0006313">
    <property type="term" value="P:DNA transposition"/>
    <property type="evidence" value="ECO:0007669"/>
    <property type="project" value="UniProtKB-UniRule"/>
</dbReference>
<dbReference type="GO" id="GO:0004803">
    <property type="term" value="F:transposase activity"/>
    <property type="evidence" value="ECO:0007669"/>
    <property type="project" value="UniProtKB-UniRule"/>
</dbReference>
<dbReference type="AlphaFoldDB" id="A0A2M7IPZ5"/>
<gene>
    <name evidence="7" type="ORF">COZ82_00115</name>
</gene>
<dbReference type="Pfam" id="PF00872">
    <property type="entry name" value="Transposase_mut"/>
    <property type="match status" value="1"/>
</dbReference>
<evidence type="ECO:0000256" key="5">
    <source>
        <dbReference type="ARBA" id="ARBA00023172"/>
    </source>
</evidence>
<evidence type="ECO:0000256" key="3">
    <source>
        <dbReference type="ARBA" id="ARBA00022578"/>
    </source>
</evidence>